<protein>
    <submittedName>
        <fullName evidence="1">Uncharacterized protein</fullName>
    </submittedName>
</protein>
<dbReference type="AlphaFoldDB" id="A0A1V3KJK9"/>
<name>A0A1V3KJK9_9PAST</name>
<sequence>MKEQVYKITHYYDKRPEYSVKIVSKENPKKIAVYVQFMAEKWFDESICLDNEVIADVLIKFYGCRLPNKTEFCQNIKEENIIDMYSDRERLCGEEYHKMMKSNEYIREGLKEYLSSIQERGNYIGKLIKTPKYYTDFQSFKNLSIEEQEQYFDDMRKSIQDTEERENNYCKLMIERSGESKRFGLTLQIALLYLFNRNDEKDSVLSDFIQDALIDKEKENQPDDIIKFVQRHYIFKNFFIGDLEDNENLEKRMIDFLRNNQNPRSDNMAIWEKLNDF</sequence>
<evidence type="ECO:0000313" key="1">
    <source>
        <dbReference type="EMBL" id="OOF77857.1"/>
    </source>
</evidence>
<organism evidence="1 2">
    <name type="scientific">Rodentibacter caecimuris</name>
    <dbReference type="NCBI Taxonomy" id="1796644"/>
    <lineage>
        <taxon>Bacteria</taxon>
        <taxon>Pseudomonadati</taxon>
        <taxon>Pseudomonadota</taxon>
        <taxon>Gammaproteobacteria</taxon>
        <taxon>Pasteurellales</taxon>
        <taxon>Pasteurellaceae</taxon>
        <taxon>Rodentibacter</taxon>
    </lineage>
</organism>
<comment type="caution">
    <text evidence="1">The sequence shown here is derived from an EMBL/GenBank/DDBJ whole genome shotgun (WGS) entry which is preliminary data.</text>
</comment>
<gene>
    <name evidence="1" type="ORF">BKG96_07495</name>
</gene>
<dbReference type="RefSeq" id="WP_077586967.1">
    <property type="nucleotide sequence ID" value="NZ_MLAE01000034.1"/>
</dbReference>
<dbReference type="Proteomes" id="UP000189114">
    <property type="component" value="Unassembled WGS sequence"/>
</dbReference>
<reference evidence="2" key="1">
    <citation type="submission" date="2016-10" db="EMBL/GenBank/DDBJ databases">
        <title>Rodentibacter gen. nov. and new species.</title>
        <authorList>
            <person name="Christensen H."/>
        </authorList>
    </citation>
    <scope>NUCLEOTIDE SEQUENCE [LARGE SCALE GENOMIC DNA]</scope>
    <source>
        <strain evidence="2">Ppn152</strain>
    </source>
</reference>
<evidence type="ECO:0000313" key="2">
    <source>
        <dbReference type="Proteomes" id="UP000189114"/>
    </source>
</evidence>
<accession>A0A1V3KJK9</accession>
<dbReference type="EMBL" id="MLAE01000034">
    <property type="protein sequence ID" value="OOF77857.1"/>
    <property type="molecule type" value="Genomic_DNA"/>
</dbReference>
<proteinExistence type="predicted"/>